<dbReference type="Proteomes" id="UP000236584">
    <property type="component" value="Chromosome"/>
</dbReference>
<evidence type="ECO:0000313" key="4">
    <source>
        <dbReference type="Proteomes" id="UP000236584"/>
    </source>
</evidence>
<sequence>MLSTAFVPVASVDDAEVTLDAVLDRVVAAGGRMIVAHVVEKAGGAPDAASVEQREDLAGEAFELVRERAADAGVDVETELLYGTDVAETLVDAAHESGASAIVFTPRGHKWWWNLFSDDVADALVHESDLPVVVLPGPAAADEENADG</sequence>
<dbReference type="EMBL" id="CP026309">
    <property type="protein sequence ID" value="AUV84000.1"/>
    <property type="molecule type" value="Genomic_DNA"/>
</dbReference>
<dbReference type="InterPro" id="IPR006016">
    <property type="entry name" value="UspA"/>
</dbReference>
<dbReference type="CDD" id="cd00293">
    <property type="entry name" value="USP-like"/>
    <property type="match status" value="1"/>
</dbReference>
<dbReference type="SUPFAM" id="SSF52402">
    <property type="entry name" value="Adenine nucleotide alpha hydrolases-like"/>
    <property type="match status" value="1"/>
</dbReference>
<dbReference type="OrthoDB" id="202478at2157"/>
<feature type="domain" description="UspA" evidence="2">
    <location>
        <begin position="6"/>
        <end position="136"/>
    </location>
</feature>
<protein>
    <submittedName>
        <fullName evidence="3">Universal stress protein UspA</fullName>
    </submittedName>
</protein>
<proteinExistence type="inferred from homology"/>
<organism evidence="3 4">
    <name type="scientific">Salinigranum rubrum</name>
    <dbReference type="NCBI Taxonomy" id="755307"/>
    <lineage>
        <taxon>Archaea</taxon>
        <taxon>Methanobacteriati</taxon>
        <taxon>Methanobacteriota</taxon>
        <taxon>Stenosarchaea group</taxon>
        <taxon>Halobacteria</taxon>
        <taxon>Halobacteriales</taxon>
        <taxon>Haloferacaceae</taxon>
        <taxon>Salinigranum</taxon>
    </lineage>
</organism>
<evidence type="ECO:0000259" key="2">
    <source>
        <dbReference type="Pfam" id="PF00582"/>
    </source>
</evidence>
<reference evidence="3 4" key="1">
    <citation type="submission" date="2018-01" db="EMBL/GenBank/DDBJ databases">
        <title>Complete genome sequence of Salinigranum rubrum GX10T, an extremely halophilic archaeon isolated from a marine solar saltern.</title>
        <authorList>
            <person name="Han S."/>
        </authorList>
    </citation>
    <scope>NUCLEOTIDE SEQUENCE [LARGE SCALE GENOMIC DNA]</scope>
    <source>
        <strain evidence="3 4">GX10</strain>
    </source>
</reference>
<dbReference type="InterPro" id="IPR014729">
    <property type="entry name" value="Rossmann-like_a/b/a_fold"/>
</dbReference>
<dbReference type="PANTHER" id="PTHR46268:SF6">
    <property type="entry name" value="UNIVERSAL STRESS PROTEIN UP12"/>
    <property type="match status" value="1"/>
</dbReference>
<evidence type="ECO:0000313" key="3">
    <source>
        <dbReference type="EMBL" id="AUV84000.1"/>
    </source>
</evidence>
<comment type="similarity">
    <text evidence="1">Belongs to the universal stress protein A family.</text>
</comment>
<evidence type="ECO:0000256" key="1">
    <source>
        <dbReference type="ARBA" id="ARBA00008791"/>
    </source>
</evidence>
<dbReference type="AlphaFoldDB" id="A0A2I8VPY7"/>
<dbReference type="Gene3D" id="3.40.50.620">
    <property type="entry name" value="HUPs"/>
    <property type="match status" value="1"/>
</dbReference>
<name>A0A2I8VPY7_9EURY</name>
<accession>A0A2I8VPY7</accession>
<dbReference type="PANTHER" id="PTHR46268">
    <property type="entry name" value="STRESS RESPONSE PROTEIN NHAX"/>
    <property type="match status" value="1"/>
</dbReference>
<keyword evidence="4" id="KW-1185">Reference proteome</keyword>
<gene>
    <name evidence="3" type="ORF">C2R22_14435</name>
</gene>
<dbReference type="KEGG" id="srub:C2R22_14435"/>
<dbReference type="Pfam" id="PF00582">
    <property type="entry name" value="Usp"/>
    <property type="match status" value="1"/>
</dbReference>